<keyword evidence="1" id="KW-0472">Membrane</keyword>
<feature type="transmembrane region" description="Helical" evidence="1">
    <location>
        <begin position="12"/>
        <end position="35"/>
    </location>
</feature>
<gene>
    <name evidence="2" type="ORF">CP523_15520</name>
</gene>
<dbReference type="EMBL" id="CP023671">
    <property type="protein sequence ID" value="AYE35729.1"/>
    <property type="molecule type" value="Genomic_DNA"/>
</dbReference>
<dbReference type="Proteomes" id="UP000280586">
    <property type="component" value="Chromosome"/>
</dbReference>
<protein>
    <submittedName>
        <fullName evidence="2">Uncharacterized protein</fullName>
    </submittedName>
</protein>
<dbReference type="KEGG" id="csep:CP523_15520"/>
<keyword evidence="1" id="KW-1133">Transmembrane helix</keyword>
<dbReference type="AlphaFoldDB" id="A0A9N7JN32"/>
<keyword evidence="1" id="KW-0812">Transmembrane</keyword>
<sequence length="220" mass="25707">MKGGLLVTDNVITTLISASAIVTGSLIGAIFSYYISKKTTSKSIKEQYRIQEANREYEEKYKIKEKCTYANVVRLDICTAIFQSIRTLQNKEEISYLYILPISTEYQKAVASLSDKYSLKELSYIYQLYGIIEKVNKDIYNWNYNDLEGDKIIKRGFLDILKKIYGDNYKKILNTDIDKLSYEDLYNNDLIKEGYKEVLMILDNLCYTENLIKERKEQSQ</sequence>
<accession>A0A9N7JN32</accession>
<dbReference type="OrthoDB" id="1932570at2"/>
<evidence type="ECO:0000313" key="2">
    <source>
        <dbReference type="EMBL" id="AYE35729.1"/>
    </source>
</evidence>
<reference evidence="2 3" key="1">
    <citation type="submission" date="2017-09" db="EMBL/GenBank/DDBJ databases">
        <authorList>
            <person name="Thomas P."/>
            <person name="Seyboldt C."/>
        </authorList>
    </citation>
    <scope>NUCLEOTIDE SEQUENCE [LARGE SCALE GENOMIC DNA]</scope>
    <source>
        <strain evidence="2 3">DSM 7534</strain>
    </source>
</reference>
<organism evidence="2 3">
    <name type="scientific">Clostridium septicum</name>
    <dbReference type="NCBI Taxonomy" id="1504"/>
    <lineage>
        <taxon>Bacteria</taxon>
        <taxon>Bacillati</taxon>
        <taxon>Bacillota</taxon>
        <taxon>Clostridia</taxon>
        <taxon>Eubacteriales</taxon>
        <taxon>Clostridiaceae</taxon>
        <taxon>Clostridium</taxon>
    </lineage>
</organism>
<evidence type="ECO:0000256" key="1">
    <source>
        <dbReference type="SAM" id="Phobius"/>
    </source>
</evidence>
<evidence type="ECO:0000313" key="3">
    <source>
        <dbReference type="Proteomes" id="UP000280586"/>
    </source>
</evidence>
<name>A0A9N7JN32_CLOSE</name>
<proteinExistence type="predicted"/>